<feature type="region of interest" description="Disordered" evidence="1">
    <location>
        <begin position="1"/>
        <end position="29"/>
    </location>
</feature>
<dbReference type="EMBL" id="GBRH01276141">
    <property type="protein sequence ID" value="JAD21754.1"/>
    <property type="molecule type" value="Transcribed_RNA"/>
</dbReference>
<evidence type="ECO:0000313" key="2">
    <source>
        <dbReference type="EMBL" id="JAD21754.1"/>
    </source>
</evidence>
<evidence type="ECO:0000256" key="1">
    <source>
        <dbReference type="SAM" id="MobiDB-lite"/>
    </source>
</evidence>
<reference evidence="2" key="1">
    <citation type="submission" date="2014-09" db="EMBL/GenBank/DDBJ databases">
        <authorList>
            <person name="Magalhaes I.L.F."/>
            <person name="Oliveira U."/>
            <person name="Santos F.R."/>
            <person name="Vidigal T.H.D.A."/>
            <person name="Brescovit A.D."/>
            <person name="Santos A.J."/>
        </authorList>
    </citation>
    <scope>NUCLEOTIDE SEQUENCE</scope>
    <source>
        <tissue evidence="2">Shoot tissue taken approximately 20 cm above the soil surface</tissue>
    </source>
</reference>
<accession>A0A0A8Y6T0</accession>
<name>A0A0A8Y6T0_ARUDO</name>
<dbReference type="AlphaFoldDB" id="A0A0A8Y6T0"/>
<organism evidence="2">
    <name type="scientific">Arundo donax</name>
    <name type="common">Giant reed</name>
    <name type="synonym">Donax arundinaceus</name>
    <dbReference type="NCBI Taxonomy" id="35708"/>
    <lineage>
        <taxon>Eukaryota</taxon>
        <taxon>Viridiplantae</taxon>
        <taxon>Streptophyta</taxon>
        <taxon>Embryophyta</taxon>
        <taxon>Tracheophyta</taxon>
        <taxon>Spermatophyta</taxon>
        <taxon>Magnoliopsida</taxon>
        <taxon>Liliopsida</taxon>
        <taxon>Poales</taxon>
        <taxon>Poaceae</taxon>
        <taxon>PACMAD clade</taxon>
        <taxon>Arundinoideae</taxon>
        <taxon>Arundineae</taxon>
        <taxon>Arundo</taxon>
    </lineage>
</organism>
<reference evidence="2" key="2">
    <citation type="journal article" date="2015" name="Data Brief">
        <title>Shoot transcriptome of the giant reed, Arundo donax.</title>
        <authorList>
            <person name="Barrero R.A."/>
            <person name="Guerrero F.D."/>
            <person name="Moolhuijzen P."/>
            <person name="Goolsby J.A."/>
            <person name="Tidwell J."/>
            <person name="Bellgard S.E."/>
            <person name="Bellgard M.I."/>
        </authorList>
    </citation>
    <scope>NUCLEOTIDE SEQUENCE</scope>
    <source>
        <tissue evidence="2">Shoot tissue taken approximately 20 cm above the soil surface</tissue>
    </source>
</reference>
<protein>
    <submittedName>
        <fullName evidence="2">Uncharacterized protein</fullName>
    </submittedName>
</protein>
<proteinExistence type="predicted"/>
<sequence length="29" mass="3183">MTCTILSECSNRSQQNNAQTAPRVTNLNS</sequence>